<evidence type="ECO:0000256" key="1">
    <source>
        <dbReference type="SAM" id="MobiDB-lite"/>
    </source>
</evidence>
<sequence>MFSRTAIAALLTSTAYAYAPDAYAEDVPGSLTTLILSTGVPPIATGTSGEPFQPTMETQSSNNGCVTDYNAEGVYDQCKCAFPNVDYKCASGGMGPGYAVPTGAYGAKVYQRRHAHGHKGGMGMATGVSHPNGYPIPTSAPDAAGPPGGGRADCYMFTQGKTPDDGPAIPAVQIPCWTIGAMDSKPSDPAWSLAGSWTPPSATAPGYPAASKEVEGEAMMSILPYEGPAEPSVPAESGGPLVEESAAVETPAVETPAKQSGTIY</sequence>
<keyword evidence="2" id="KW-0732">Signal</keyword>
<evidence type="ECO:0000313" key="4">
    <source>
        <dbReference type="Proteomes" id="UP000799779"/>
    </source>
</evidence>
<keyword evidence="4" id="KW-1185">Reference proteome</keyword>
<organism evidence="3 4">
    <name type="scientific">Amniculicola lignicola CBS 123094</name>
    <dbReference type="NCBI Taxonomy" id="1392246"/>
    <lineage>
        <taxon>Eukaryota</taxon>
        <taxon>Fungi</taxon>
        <taxon>Dikarya</taxon>
        <taxon>Ascomycota</taxon>
        <taxon>Pezizomycotina</taxon>
        <taxon>Dothideomycetes</taxon>
        <taxon>Pleosporomycetidae</taxon>
        <taxon>Pleosporales</taxon>
        <taxon>Amniculicolaceae</taxon>
        <taxon>Amniculicola</taxon>
    </lineage>
</organism>
<dbReference type="AlphaFoldDB" id="A0A6A5X3H9"/>
<evidence type="ECO:0000256" key="2">
    <source>
        <dbReference type="SAM" id="SignalP"/>
    </source>
</evidence>
<feature type="region of interest" description="Disordered" evidence="1">
    <location>
        <begin position="188"/>
        <end position="208"/>
    </location>
</feature>
<dbReference type="EMBL" id="ML977557">
    <property type="protein sequence ID" value="KAF2007478.1"/>
    <property type="molecule type" value="Genomic_DNA"/>
</dbReference>
<evidence type="ECO:0008006" key="5">
    <source>
        <dbReference type="Google" id="ProtNLM"/>
    </source>
</evidence>
<dbReference type="Proteomes" id="UP000799779">
    <property type="component" value="Unassembled WGS sequence"/>
</dbReference>
<reference evidence="3" key="1">
    <citation type="journal article" date="2020" name="Stud. Mycol.">
        <title>101 Dothideomycetes genomes: a test case for predicting lifestyles and emergence of pathogens.</title>
        <authorList>
            <person name="Haridas S."/>
            <person name="Albert R."/>
            <person name="Binder M."/>
            <person name="Bloem J."/>
            <person name="Labutti K."/>
            <person name="Salamov A."/>
            <person name="Andreopoulos B."/>
            <person name="Baker S."/>
            <person name="Barry K."/>
            <person name="Bills G."/>
            <person name="Bluhm B."/>
            <person name="Cannon C."/>
            <person name="Castanera R."/>
            <person name="Culley D."/>
            <person name="Daum C."/>
            <person name="Ezra D."/>
            <person name="Gonzalez J."/>
            <person name="Henrissat B."/>
            <person name="Kuo A."/>
            <person name="Liang C."/>
            <person name="Lipzen A."/>
            <person name="Lutzoni F."/>
            <person name="Magnuson J."/>
            <person name="Mondo S."/>
            <person name="Nolan M."/>
            <person name="Ohm R."/>
            <person name="Pangilinan J."/>
            <person name="Park H.-J."/>
            <person name="Ramirez L."/>
            <person name="Alfaro M."/>
            <person name="Sun H."/>
            <person name="Tritt A."/>
            <person name="Yoshinaga Y."/>
            <person name="Zwiers L.-H."/>
            <person name="Turgeon B."/>
            <person name="Goodwin S."/>
            <person name="Spatafora J."/>
            <person name="Crous P."/>
            <person name="Grigoriev I."/>
        </authorList>
    </citation>
    <scope>NUCLEOTIDE SEQUENCE</scope>
    <source>
        <strain evidence="3">CBS 123094</strain>
    </source>
</reference>
<evidence type="ECO:0000313" key="3">
    <source>
        <dbReference type="EMBL" id="KAF2007478.1"/>
    </source>
</evidence>
<gene>
    <name evidence="3" type="ORF">P154DRAFT_569350</name>
</gene>
<feature type="chain" id="PRO_5025639058" description="Lytic polysaccharide monooxygenase" evidence="2">
    <location>
        <begin position="25"/>
        <end position="264"/>
    </location>
</feature>
<name>A0A6A5X3H9_9PLEO</name>
<proteinExistence type="predicted"/>
<feature type="region of interest" description="Disordered" evidence="1">
    <location>
        <begin position="227"/>
        <end position="264"/>
    </location>
</feature>
<protein>
    <recommendedName>
        <fullName evidence="5">Lytic polysaccharide monooxygenase</fullName>
    </recommendedName>
</protein>
<accession>A0A6A5X3H9</accession>
<feature type="signal peptide" evidence="2">
    <location>
        <begin position="1"/>
        <end position="24"/>
    </location>
</feature>